<name>A0A328AB29_9CAUL</name>
<reference evidence="4" key="1">
    <citation type="submission" date="2018-05" db="EMBL/GenBank/DDBJ databases">
        <authorList>
            <person name="Li X."/>
        </authorList>
    </citation>
    <scope>NUCLEOTIDE SEQUENCE [LARGE SCALE GENOMIC DNA]</scope>
    <source>
        <strain evidence="4">LX32</strain>
    </source>
</reference>
<accession>A0A328AB29</accession>
<sequence length="426" mass="42812">MSRLAAGPLAADRRGATALLTALSLIVVLGFVGFGIDFGAAYASKRAAQGAADSAAYSGAVASLANLSLAADQARAVAAQYGLVDGAKGVSVAVRAPPLAGAYQGRADALEVVVTRPAPRFFGGLFMKGPMTVAARAVAARQANPNGNGCILSLNQSDPMAVLLNGTPVVDLAGCSVWVNSNNGAALSLNGGAIINASQANVVGNVSQSNNTQLNAPLNTGVSVQPDPYANVALQSFSGCDSTNATVNSGVTQTFAPKAAGGTYVFCNGLTVNGGATVTFKPGVYVIDGGWLLFNGQTKITGAGVTFVLTNHTGTNIATTTINGGADINLSAPSDGPYAGMLFYQDRRAALGGTETLNGGSKQILGGALYFPRHTLLFNGGTDVTTGGCTQILADKVTFNGNARLAINCAGTGVRPIASMSVMLVE</sequence>
<evidence type="ECO:0000313" key="4">
    <source>
        <dbReference type="Proteomes" id="UP000249254"/>
    </source>
</evidence>
<feature type="domain" description="Putative Flp pilus-assembly TadG-like N-terminal" evidence="2">
    <location>
        <begin position="15"/>
        <end position="62"/>
    </location>
</feature>
<evidence type="ECO:0000313" key="3">
    <source>
        <dbReference type="EMBL" id="RAK51821.1"/>
    </source>
</evidence>
<organism evidence="3 4">
    <name type="scientific">Phenylobacterium soli</name>
    <dbReference type="NCBI Taxonomy" id="2170551"/>
    <lineage>
        <taxon>Bacteria</taxon>
        <taxon>Pseudomonadati</taxon>
        <taxon>Pseudomonadota</taxon>
        <taxon>Alphaproteobacteria</taxon>
        <taxon>Caulobacterales</taxon>
        <taxon>Caulobacteraceae</taxon>
        <taxon>Phenylobacterium</taxon>
    </lineage>
</organism>
<dbReference type="AlphaFoldDB" id="A0A328AB29"/>
<feature type="transmembrane region" description="Helical" evidence="1">
    <location>
        <begin position="16"/>
        <end position="36"/>
    </location>
</feature>
<keyword evidence="1" id="KW-1133">Transmembrane helix</keyword>
<keyword evidence="1" id="KW-0812">Transmembrane</keyword>
<protein>
    <recommendedName>
        <fullName evidence="2">Putative Flp pilus-assembly TadG-like N-terminal domain-containing protein</fullName>
    </recommendedName>
</protein>
<dbReference type="EMBL" id="QFYQ01000002">
    <property type="protein sequence ID" value="RAK51821.1"/>
    <property type="molecule type" value="Genomic_DNA"/>
</dbReference>
<dbReference type="InterPro" id="IPR028087">
    <property type="entry name" value="Tad_N"/>
</dbReference>
<dbReference type="Pfam" id="PF13400">
    <property type="entry name" value="Tad"/>
    <property type="match status" value="1"/>
</dbReference>
<keyword evidence="1" id="KW-0472">Membrane</keyword>
<dbReference type="Proteomes" id="UP000249254">
    <property type="component" value="Unassembled WGS sequence"/>
</dbReference>
<evidence type="ECO:0000256" key="1">
    <source>
        <dbReference type="SAM" id="Phobius"/>
    </source>
</evidence>
<dbReference type="OrthoDB" id="7210116at2"/>
<proteinExistence type="predicted"/>
<dbReference type="RefSeq" id="WP_111530383.1">
    <property type="nucleotide sequence ID" value="NZ_JBHRSG010000003.1"/>
</dbReference>
<gene>
    <name evidence="3" type="ORF">DJ017_18565</name>
</gene>
<evidence type="ECO:0000259" key="2">
    <source>
        <dbReference type="Pfam" id="PF13400"/>
    </source>
</evidence>
<keyword evidence="4" id="KW-1185">Reference proteome</keyword>
<comment type="caution">
    <text evidence="3">The sequence shown here is derived from an EMBL/GenBank/DDBJ whole genome shotgun (WGS) entry which is preliminary data.</text>
</comment>